<dbReference type="GO" id="GO:0030154">
    <property type="term" value="P:cell differentiation"/>
    <property type="evidence" value="ECO:0007669"/>
    <property type="project" value="UniProtKB-KW"/>
</dbReference>
<evidence type="ECO:0000256" key="6">
    <source>
        <dbReference type="SAM" id="Coils"/>
    </source>
</evidence>
<sequence>MNRNLEEGEKGFGLTRIWRRCSIARGHQGDHLAASRRFQGLSMAGRNRMPRHPMNEGPHGFRDGPPLRGPLPLHPVEEELAIRHDEICRLQADNRLLMEENVALRRERDFVKNELLQASQAIPKLRSDKELESRELIQRGLPLEAELRAREPLREEAIQLKSEAQKLDALRQELSGKVQALQQDLKHLQTENQQLPTLQIEIDGLRQELIRARTTYEYETKANAEQIEQRQAMEKNLVSMAREVEKLRAELEKRARGPGSSAYGVHKASSDMGYPALFRDGYASEKGFYGVPPAWKLKLKRYLFESFVCSSKKTLTRRGYQASAEQTGNNGVPPLEMHLPVLMSSTRILVSDASIRTHWTRNQSSGT</sequence>
<evidence type="ECO:0008006" key="9">
    <source>
        <dbReference type="Google" id="ProtNLM"/>
    </source>
</evidence>
<dbReference type="EMBL" id="JAQQAF010000004">
    <property type="protein sequence ID" value="KAJ8491393.1"/>
    <property type="molecule type" value="Genomic_DNA"/>
</dbReference>
<comment type="caution">
    <text evidence="7">The sequence shown here is derived from an EMBL/GenBank/DDBJ whole genome shotgun (WGS) entry which is preliminary data.</text>
</comment>
<dbReference type="PANTHER" id="PTHR33405:SF20">
    <property type="entry name" value="PROTEIN FLX-LIKE 3"/>
    <property type="match status" value="1"/>
</dbReference>
<accession>A0AAV8PI84</accession>
<reference evidence="7 8" key="1">
    <citation type="submission" date="2022-12" db="EMBL/GenBank/DDBJ databases">
        <title>Chromosome-scale assembly of the Ensete ventricosum genome.</title>
        <authorList>
            <person name="Dussert Y."/>
            <person name="Stocks J."/>
            <person name="Wendawek A."/>
            <person name="Woldeyes F."/>
            <person name="Nichols R.A."/>
            <person name="Borrell J.S."/>
        </authorList>
    </citation>
    <scope>NUCLEOTIDE SEQUENCE [LARGE SCALE GENOMIC DNA]</scope>
    <source>
        <strain evidence="8">cv. Maze</strain>
        <tissue evidence="7">Seeds</tissue>
    </source>
</reference>
<organism evidence="7 8">
    <name type="scientific">Ensete ventricosum</name>
    <name type="common">Abyssinian banana</name>
    <name type="synonym">Musa ensete</name>
    <dbReference type="NCBI Taxonomy" id="4639"/>
    <lineage>
        <taxon>Eukaryota</taxon>
        <taxon>Viridiplantae</taxon>
        <taxon>Streptophyta</taxon>
        <taxon>Embryophyta</taxon>
        <taxon>Tracheophyta</taxon>
        <taxon>Spermatophyta</taxon>
        <taxon>Magnoliopsida</taxon>
        <taxon>Liliopsida</taxon>
        <taxon>Zingiberales</taxon>
        <taxon>Musaceae</taxon>
        <taxon>Ensete</taxon>
    </lineage>
</organism>
<dbReference type="PANTHER" id="PTHR33405">
    <property type="entry name" value="PROTEIN FLX-LIKE 2"/>
    <property type="match status" value="1"/>
</dbReference>
<comment type="similarity">
    <text evidence="1">Belongs to the FLX family.</text>
</comment>
<gene>
    <name evidence="7" type="ORF">OPV22_013114</name>
</gene>
<keyword evidence="2" id="KW-0217">Developmental protein</keyword>
<evidence type="ECO:0000313" key="7">
    <source>
        <dbReference type="EMBL" id="KAJ8491393.1"/>
    </source>
</evidence>
<keyword evidence="3" id="KW-0221">Differentiation</keyword>
<keyword evidence="5" id="KW-0287">Flowering</keyword>
<name>A0AAV8PI84_ENSVE</name>
<evidence type="ECO:0000256" key="2">
    <source>
        <dbReference type="ARBA" id="ARBA00022473"/>
    </source>
</evidence>
<evidence type="ECO:0000256" key="3">
    <source>
        <dbReference type="ARBA" id="ARBA00022782"/>
    </source>
</evidence>
<evidence type="ECO:0000256" key="5">
    <source>
        <dbReference type="ARBA" id="ARBA00023089"/>
    </source>
</evidence>
<dbReference type="AlphaFoldDB" id="A0AAV8PI84"/>
<feature type="coiled-coil region" evidence="6">
    <location>
        <begin position="153"/>
        <end position="254"/>
    </location>
</feature>
<evidence type="ECO:0000256" key="4">
    <source>
        <dbReference type="ARBA" id="ARBA00023054"/>
    </source>
</evidence>
<dbReference type="InterPro" id="IPR040353">
    <property type="entry name" value="FLX/FLX-like"/>
</dbReference>
<proteinExistence type="inferred from homology"/>
<evidence type="ECO:0000256" key="1">
    <source>
        <dbReference type="ARBA" id="ARBA00005405"/>
    </source>
</evidence>
<protein>
    <recommendedName>
        <fullName evidence="9">Protein FLX-like 3</fullName>
    </recommendedName>
</protein>
<dbReference type="Proteomes" id="UP001222027">
    <property type="component" value="Unassembled WGS sequence"/>
</dbReference>
<dbReference type="GO" id="GO:0009908">
    <property type="term" value="P:flower development"/>
    <property type="evidence" value="ECO:0007669"/>
    <property type="project" value="UniProtKB-KW"/>
</dbReference>
<keyword evidence="8" id="KW-1185">Reference proteome</keyword>
<evidence type="ECO:0000313" key="8">
    <source>
        <dbReference type="Proteomes" id="UP001222027"/>
    </source>
</evidence>
<keyword evidence="4 6" id="KW-0175">Coiled coil</keyword>